<name>A0ABM7VK61_9BACT</name>
<proteinExistence type="predicted"/>
<dbReference type="EMBL" id="AP025294">
    <property type="protein sequence ID" value="BDD01363.1"/>
    <property type="molecule type" value="Genomic_DNA"/>
</dbReference>
<sequence>MKNGIILILVISLFGCNSTINQNDYLRKVSENLDQIKSASYFSTQVSSATTLKYHTV</sequence>
<evidence type="ECO:0000313" key="2">
    <source>
        <dbReference type="Proteomes" id="UP001354989"/>
    </source>
</evidence>
<accession>A0ABM7VK61</accession>
<keyword evidence="1" id="KW-0614">Plasmid</keyword>
<protein>
    <submittedName>
        <fullName evidence="1">Uncharacterized protein</fullName>
    </submittedName>
</protein>
<geneLocation type="plasmid" evidence="1 2">
    <name>pPP2</name>
</geneLocation>
<organism evidence="1 2">
    <name type="scientific">Persicobacter psychrovividus</name>
    <dbReference type="NCBI Taxonomy" id="387638"/>
    <lineage>
        <taxon>Bacteria</taxon>
        <taxon>Pseudomonadati</taxon>
        <taxon>Bacteroidota</taxon>
        <taxon>Cytophagia</taxon>
        <taxon>Cytophagales</taxon>
        <taxon>Persicobacteraceae</taxon>
        <taxon>Persicobacter</taxon>
    </lineage>
</organism>
<reference evidence="1 2" key="1">
    <citation type="submission" date="2021-12" db="EMBL/GenBank/DDBJ databases">
        <title>Genome sequencing of bacteria with rrn-lacking chromosome and rrn-plasmid.</title>
        <authorList>
            <person name="Anda M."/>
            <person name="Iwasaki W."/>
        </authorList>
    </citation>
    <scope>NUCLEOTIDE SEQUENCE [LARGE SCALE GENOMIC DNA]</scope>
    <source>
        <strain evidence="1 2">NBRC 101262</strain>
        <plasmid evidence="1 2">pPP2</plasmid>
    </source>
</reference>
<dbReference type="Proteomes" id="UP001354989">
    <property type="component" value="Plasmid pPP2"/>
</dbReference>
<keyword evidence="2" id="KW-1185">Reference proteome</keyword>
<dbReference type="PROSITE" id="PS51257">
    <property type="entry name" value="PROKAR_LIPOPROTEIN"/>
    <property type="match status" value="1"/>
</dbReference>
<evidence type="ECO:0000313" key="1">
    <source>
        <dbReference type="EMBL" id="BDD01363.1"/>
    </source>
</evidence>
<gene>
    <name evidence="1" type="ORF">PEPS_36430</name>
</gene>